<dbReference type="Proteomes" id="UP000799436">
    <property type="component" value="Unassembled WGS sequence"/>
</dbReference>
<feature type="region of interest" description="Disordered" evidence="1">
    <location>
        <begin position="41"/>
        <end position="73"/>
    </location>
</feature>
<reference evidence="2" key="1">
    <citation type="journal article" date="2020" name="Stud. Mycol.">
        <title>101 Dothideomycetes genomes: a test case for predicting lifestyles and emergence of pathogens.</title>
        <authorList>
            <person name="Haridas S."/>
            <person name="Albert R."/>
            <person name="Binder M."/>
            <person name="Bloem J."/>
            <person name="Labutti K."/>
            <person name="Salamov A."/>
            <person name="Andreopoulos B."/>
            <person name="Baker S."/>
            <person name="Barry K."/>
            <person name="Bills G."/>
            <person name="Bluhm B."/>
            <person name="Cannon C."/>
            <person name="Castanera R."/>
            <person name="Culley D."/>
            <person name="Daum C."/>
            <person name="Ezra D."/>
            <person name="Gonzalez J."/>
            <person name="Henrissat B."/>
            <person name="Kuo A."/>
            <person name="Liang C."/>
            <person name="Lipzen A."/>
            <person name="Lutzoni F."/>
            <person name="Magnuson J."/>
            <person name="Mondo S."/>
            <person name="Nolan M."/>
            <person name="Ohm R."/>
            <person name="Pangilinan J."/>
            <person name="Park H.-J."/>
            <person name="Ramirez L."/>
            <person name="Alfaro M."/>
            <person name="Sun H."/>
            <person name="Tritt A."/>
            <person name="Yoshinaga Y."/>
            <person name="Zwiers L.-H."/>
            <person name="Turgeon B."/>
            <person name="Goodwin S."/>
            <person name="Spatafora J."/>
            <person name="Crous P."/>
            <person name="Grigoriev I."/>
        </authorList>
    </citation>
    <scope>NUCLEOTIDE SEQUENCE</scope>
    <source>
        <strain evidence="2">CBS 116005</strain>
    </source>
</reference>
<feature type="region of interest" description="Disordered" evidence="1">
    <location>
        <begin position="1"/>
        <end position="22"/>
    </location>
</feature>
<keyword evidence="3" id="KW-1185">Reference proteome</keyword>
<proteinExistence type="predicted"/>
<dbReference type="EMBL" id="ML995884">
    <property type="protein sequence ID" value="KAF2765761.1"/>
    <property type="molecule type" value="Genomic_DNA"/>
</dbReference>
<accession>A0A6G1KYN3</accession>
<protein>
    <submittedName>
        <fullName evidence="2">Uncharacterized protein</fullName>
    </submittedName>
</protein>
<dbReference type="AlphaFoldDB" id="A0A6G1KYN3"/>
<evidence type="ECO:0000256" key="1">
    <source>
        <dbReference type="SAM" id="MobiDB-lite"/>
    </source>
</evidence>
<feature type="compositionally biased region" description="Basic and acidic residues" evidence="1">
    <location>
        <begin position="52"/>
        <end position="64"/>
    </location>
</feature>
<evidence type="ECO:0000313" key="2">
    <source>
        <dbReference type="EMBL" id="KAF2765761.1"/>
    </source>
</evidence>
<gene>
    <name evidence="2" type="ORF">EJ03DRAFT_197679</name>
</gene>
<sequence>MTPSAALCANNGTKNSADVEAGSRHKLSELHWAARWNQSQLGNHGIRMQHRDRKEGNDQLHSPDEDNSGGPIAGIRLPHCHLAASSWRGRLAISASGPTLSSDAGEQVISRVLQTVCHPSLCASDVVTMRCPFQHPKKPPFAVSQPSTFSKLAFRLSPFPVG</sequence>
<name>A0A6G1KYN3_9PEZI</name>
<organism evidence="2 3">
    <name type="scientific">Teratosphaeria nubilosa</name>
    <dbReference type="NCBI Taxonomy" id="161662"/>
    <lineage>
        <taxon>Eukaryota</taxon>
        <taxon>Fungi</taxon>
        <taxon>Dikarya</taxon>
        <taxon>Ascomycota</taxon>
        <taxon>Pezizomycotina</taxon>
        <taxon>Dothideomycetes</taxon>
        <taxon>Dothideomycetidae</taxon>
        <taxon>Mycosphaerellales</taxon>
        <taxon>Teratosphaeriaceae</taxon>
        <taxon>Teratosphaeria</taxon>
    </lineage>
</organism>
<evidence type="ECO:0000313" key="3">
    <source>
        <dbReference type="Proteomes" id="UP000799436"/>
    </source>
</evidence>